<dbReference type="eggNOG" id="COG0457">
    <property type="taxonomic scope" value="Bacteria"/>
</dbReference>
<feature type="chain" id="PRO_5004727087" evidence="1">
    <location>
        <begin position="23"/>
        <end position="559"/>
    </location>
</feature>
<reference evidence="2 3" key="1">
    <citation type="journal article" date="2014" name="Nature">
        <title>Sequential evolution of bacterial morphology by co-option of a developmental regulator.</title>
        <authorList>
            <person name="Jiang C."/>
            <person name="Brown P.J."/>
            <person name="Ducret A."/>
            <person name="Brun Y.V."/>
        </authorList>
    </citation>
    <scope>NUCLEOTIDE SEQUENCE [LARGE SCALE GENOMIC DNA]</scope>
    <source>
        <strain evidence="2 3">DSM 16100</strain>
    </source>
</reference>
<dbReference type="Gene3D" id="1.25.40.10">
    <property type="entry name" value="Tetratricopeptide repeat domain"/>
    <property type="match status" value="1"/>
</dbReference>
<dbReference type="SUPFAM" id="SSF48452">
    <property type="entry name" value="TPR-like"/>
    <property type="match status" value="1"/>
</dbReference>
<dbReference type="AlphaFoldDB" id="V4PFV3"/>
<name>V4PFV3_9CAUL</name>
<dbReference type="RefSeq" id="WP_018082799.1">
    <property type="nucleotide sequence ID" value="NZ_AQWM01000019.1"/>
</dbReference>
<dbReference type="EMBL" id="AWGB01000010">
    <property type="protein sequence ID" value="ESQ92867.1"/>
    <property type="molecule type" value="Genomic_DNA"/>
</dbReference>
<dbReference type="PANTHER" id="PTHR45588">
    <property type="entry name" value="TPR DOMAIN-CONTAINING PROTEIN"/>
    <property type="match status" value="1"/>
</dbReference>
<evidence type="ECO:0000256" key="1">
    <source>
        <dbReference type="SAM" id="SignalP"/>
    </source>
</evidence>
<comment type="caution">
    <text evidence="2">The sequence shown here is derived from an EMBL/GenBank/DDBJ whole genome shotgun (WGS) entry which is preliminary data.</text>
</comment>
<dbReference type="STRING" id="1121022.GCA_000376105_03129"/>
<dbReference type="PATRIC" id="fig|1121022.4.peg.1423"/>
<dbReference type="InterPro" id="IPR011990">
    <property type="entry name" value="TPR-like_helical_dom_sf"/>
</dbReference>
<evidence type="ECO:0000313" key="3">
    <source>
        <dbReference type="Proteomes" id="UP000017837"/>
    </source>
</evidence>
<accession>V4PFV3</accession>
<proteinExistence type="predicted"/>
<feature type="signal peptide" evidence="1">
    <location>
        <begin position="1"/>
        <end position="22"/>
    </location>
</feature>
<dbReference type="OrthoDB" id="9778494at2"/>
<gene>
    <name evidence="2" type="ORF">ABENE_07120</name>
</gene>
<dbReference type="PANTHER" id="PTHR45588:SF1">
    <property type="entry name" value="WW DOMAIN-CONTAINING PROTEIN"/>
    <property type="match status" value="1"/>
</dbReference>
<evidence type="ECO:0000313" key="2">
    <source>
        <dbReference type="EMBL" id="ESQ92867.1"/>
    </source>
</evidence>
<keyword evidence="3" id="KW-1185">Reference proteome</keyword>
<protein>
    <submittedName>
        <fullName evidence="2">Uncharacterized protein</fullName>
    </submittedName>
</protein>
<sequence>MRIFVATAGCLIMLHAPFGARAQTHDHHNDAMSMSMAMPEDSDHAHMMMESLGKVSFTTSCSPAVQPDFNRAVALMHSFQFGPAIDGFHGILARDPGCGIAYWGIALSNWGNPFAGFKSPGQLAQGLKAIQAGRAATPQTAREKAYIDAVAHLYEDSDHIDQATRLEAYEAAMARVSADYSDDIEARIFYALALAAAADPADKTYANQIKAGEMLDALFVKYPDHPGLAHYIIHAYDEPELASRAAEAAKRYGEIAPSTPHALHMPSHTFTRIGEWQASIDTNMASAAAAQKAGQPADELHASDYMIYAYLQTAQDEAAKQLVLASAQTFKQFDPDHVTGAAPVTAGYFANAAIPARYALERHDWSGALALTPVETPFGFVNAITVFTRGIGAAHLKNDAVAQQSIDTLALIRDKLKSKDDSYWADQVEIQRQEVAAQLSAAHGDTANALAMLTKAADMEDVTELASITPGPFVPAREMLGNLLLDMKQPAKALEQFKATLVKEPDRFWSVYGAATAAKQSGDTRAAQVYFQQLLTIAAHADKPGRTALTEAKTALGKK</sequence>
<keyword evidence="1" id="KW-0732">Signal</keyword>
<dbReference type="Proteomes" id="UP000017837">
    <property type="component" value="Unassembled WGS sequence"/>
</dbReference>
<organism evidence="2 3">
    <name type="scientific">Asticcacaulis benevestitus DSM 16100 = ATCC BAA-896</name>
    <dbReference type="NCBI Taxonomy" id="1121022"/>
    <lineage>
        <taxon>Bacteria</taxon>
        <taxon>Pseudomonadati</taxon>
        <taxon>Pseudomonadota</taxon>
        <taxon>Alphaproteobacteria</taxon>
        <taxon>Caulobacterales</taxon>
        <taxon>Caulobacteraceae</taxon>
        <taxon>Asticcacaulis</taxon>
    </lineage>
</organism>